<accession>A0A163FAA7</accession>
<dbReference type="GeneID" id="97554166"/>
<dbReference type="AlphaFoldDB" id="A0A163FAA7"/>
<keyword evidence="3" id="KW-1185">Reference proteome</keyword>
<dbReference type="InterPro" id="IPR050177">
    <property type="entry name" value="Lipid_A_modif_metabolic_enz"/>
</dbReference>
<sequence>MNIFVAGSTGVIGQLLLPKLVQAGHEVVGMTHNPQRKEFIESWGARGVVADAFDREGMIAVIEDIRPDVVIHQLTSLSEWNLEDNARIRMEGTRHLVEAAQAAGVKRMIAQSISWAYEPGDYPATEEVSLDIHAPAPRKSTIDGIVSLEHAVAQLPNHVILRYGMLYGPNTWYDAKGSVAEKVVHRALPSTDGVTSFLHVEDAANAALLALDWPIGPVNIVDDEPAAGRLWLPVYADALQAPTPEYQAGSRRGERGASNAKARKEYGWEPLYPTWRSGFAHALE</sequence>
<evidence type="ECO:0000313" key="2">
    <source>
        <dbReference type="EMBL" id="KZS44243.1"/>
    </source>
</evidence>
<feature type="domain" description="NAD-dependent epimerase/dehydratase" evidence="1">
    <location>
        <begin position="3"/>
        <end position="213"/>
    </location>
</feature>
<comment type="caution">
    <text evidence="2">The sequence shown here is derived from an EMBL/GenBank/DDBJ whole genome shotgun (WGS) entry which is preliminary data.</text>
</comment>
<dbReference type="STRING" id="59843.A3958_01985"/>
<organism evidence="2 3">
    <name type="scientific">Paenibacillus glucanolyticus</name>
    <dbReference type="NCBI Taxonomy" id="59843"/>
    <lineage>
        <taxon>Bacteria</taxon>
        <taxon>Bacillati</taxon>
        <taxon>Bacillota</taxon>
        <taxon>Bacilli</taxon>
        <taxon>Bacillales</taxon>
        <taxon>Paenibacillaceae</taxon>
        <taxon>Paenibacillus</taxon>
    </lineage>
</organism>
<dbReference type="Proteomes" id="UP000076796">
    <property type="component" value="Unassembled WGS sequence"/>
</dbReference>
<dbReference type="SUPFAM" id="SSF51735">
    <property type="entry name" value="NAD(P)-binding Rossmann-fold domains"/>
    <property type="match status" value="1"/>
</dbReference>
<reference evidence="2" key="1">
    <citation type="journal article" date="2016" name="Genome Announc.">
        <title>Draft genomes of two strains of Paenibacillus glucanolyticus with capability to degrade lignocellulose.</title>
        <authorList>
            <person name="Mathews S.L."/>
            <person name="Pawlak J."/>
            <person name="Grunden A.M."/>
        </authorList>
    </citation>
    <scope>NUCLEOTIDE SEQUENCE [LARGE SCALE GENOMIC DNA]</scope>
    <source>
        <strain evidence="2">SLM1</strain>
    </source>
</reference>
<protein>
    <submittedName>
        <fullName evidence="2">dTDP-glucose 4,6-dehydratase</fullName>
    </submittedName>
</protein>
<dbReference type="InterPro" id="IPR001509">
    <property type="entry name" value="Epimerase_deHydtase"/>
</dbReference>
<dbReference type="PANTHER" id="PTHR43245">
    <property type="entry name" value="BIFUNCTIONAL POLYMYXIN RESISTANCE PROTEIN ARNA"/>
    <property type="match status" value="1"/>
</dbReference>
<dbReference type="RefSeq" id="WP_063480319.1">
    <property type="nucleotide sequence ID" value="NZ_CP147845.1"/>
</dbReference>
<proteinExistence type="predicted"/>
<dbReference type="Pfam" id="PF01370">
    <property type="entry name" value="Epimerase"/>
    <property type="match status" value="1"/>
</dbReference>
<dbReference type="OrthoDB" id="9807212at2"/>
<dbReference type="InterPro" id="IPR036291">
    <property type="entry name" value="NAD(P)-bd_dom_sf"/>
</dbReference>
<evidence type="ECO:0000313" key="3">
    <source>
        <dbReference type="Proteomes" id="UP000076796"/>
    </source>
</evidence>
<evidence type="ECO:0000259" key="1">
    <source>
        <dbReference type="Pfam" id="PF01370"/>
    </source>
</evidence>
<dbReference type="PANTHER" id="PTHR43245:SF2">
    <property type="entry name" value="PUTATIVE-RELATED"/>
    <property type="match status" value="1"/>
</dbReference>
<gene>
    <name evidence="2" type="ORF">AWU65_29720</name>
</gene>
<dbReference type="Gene3D" id="3.40.50.720">
    <property type="entry name" value="NAD(P)-binding Rossmann-like Domain"/>
    <property type="match status" value="1"/>
</dbReference>
<dbReference type="EMBL" id="LWMH01000002">
    <property type="protein sequence ID" value="KZS44243.1"/>
    <property type="molecule type" value="Genomic_DNA"/>
</dbReference>
<name>A0A163FAA7_9BACL</name>